<dbReference type="EMBL" id="JAKKPZ010000142">
    <property type="protein sequence ID" value="KAI1700533.1"/>
    <property type="molecule type" value="Genomic_DNA"/>
</dbReference>
<keyword evidence="2" id="KW-1185">Reference proteome</keyword>
<sequence length="68" mass="7807">MDGNLNGVFGLNQSKSPTSADFIALQRTHRFIASLLLGIVIPRKLRLMPWENYTRWAALAILIWFESF</sequence>
<organism evidence="1 2">
    <name type="scientific">Ditylenchus destructor</name>
    <dbReference type="NCBI Taxonomy" id="166010"/>
    <lineage>
        <taxon>Eukaryota</taxon>
        <taxon>Metazoa</taxon>
        <taxon>Ecdysozoa</taxon>
        <taxon>Nematoda</taxon>
        <taxon>Chromadorea</taxon>
        <taxon>Rhabditida</taxon>
        <taxon>Tylenchina</taxon>
        <taxon>Tylenchomorpha</taxon>
        <taxon>Sphaerularioidea</taxon>
        <taxon>Anguinidae</taxon>
        <taxon>Anguininae</taxon>
        <taxon>Ditylenchus</taxon>
    </lineage>
</organism>
<name>A0AAD4MN28_9BILA</name>
<evidence type="ECO:0000313" key="1">
    <source>
        <dbReference type="EMBL" id="KAI1700533.1"/>
    </source>
</evidence>
<protein>
    <submittedName>
        <fullName evidence="1">Uncharacterized protein</fullName>
    </submittedName>
</protein>
<reference evidence="1" key="1">
    <citation type="submission" date="2022-01" db="EMBL/GenBank/DDBJ databases">
        <title>Genome Sequence Resource for Two Populations of Ditylenchus destructor, the Migratory Endoparasitic Phytonematode.</title>
        <authorList>
            <person name="Zhang H."/>
            <person name="Lin R."/>
            <person name="Xie B."/>
        </authorList>
    </citation>
    <scope>NUCLEOTIDE SEQUENCE</scope>
    <source>
        <strain evidence="1">BazhouSP</strain>
    </source>
</reference>
<dbReference type="Proteomes" id="UP001201812">
    <property type="component" value="Unassembled WGS sequence"/>
</dbReference>
<accession>A0AAD4MN28</accession>
<proteinExistence type="predicted"/>
<dbReference type="AlphaFoldDB" id="A0AAD4MN28"/>
<evidence type="ECO:0000313" key="2">
    <source>
        <dbReference type="Proteomes" id="UP001201812"/>
    </source>
</evidence>
<comment type="caution">
    <text evidence="1">The sequence shown here is derived from an EMBL/GenBank/DDBJ whole genome shotgun (WGS) entry which is preliminary data.</text>
</comment>
<gene>
    <name evidence="1" type="ORF">DdX_16641</name>
</gene>